<keyword evidence="3" id="KW-0547">Nucleotide-binding</keyword>
<comment type="caution">
    <text evidence="10">The sequence shown here is derived from an EMBL/GenBank/DDBJ whole genome shotgun (WGS) entry which is preliminary data.</text>
</comment>
<feature type="transmembrane region" description="Helical" evidence="8">
    <location>
        <begin position="260"/>
        <end position="284"/>
    </location>
</feature>
<dbReference type="PROSITE" id="PS00154">
    <property type="entry name" value="ATPASE_E1_E2"/>
    <property type="match status" value="1"/>
</dbReference>
<dbReference type="Gene3D" id="3.40.1110.10">
    <property type="entry name" value="Calcium-transporting ATPase, cytoplasmic domain N"/>
    <property type="match status" value="2"/>
</dbReference>
<evidence type="ECO:0000313" key="11">
    <source>
        <dbReference type="Proteomes" id="UP001500827"/>
    </source>
</evidence>
<dbReference type="InterPro" id="IPR023298">
    <property type="entry name" value="ATPase_P-typ_TM_dom_sf"/>
</dbReference>
<feature type="transmembrane region" description="Helical" evidence="8">
    <location>
        <begin position="67"/>
        <end position="83"/>
    </location>
</feature>
<dbReference type="InterPro" id="IPR044492">
    <property type="entry name" value="P_typ_ATPase_HD_dom"/>
</dbReference>
<dbReference type="Gene3D" id="3.40.50.1000">
    <property type="entry name" value="HAD superfamily/HAD-like"/>
    <property type="match status" value="2"/>
</dbReference>
<keyword evidence="6 8" id="KW-1133">Transmembrane helix</keyword>
<dbReference type="EMBL" id="BAABBM010000001">
    <property type="protein sequence ID" value="GAA3908509.1"/>
    <property type="molecule type" value="Genomic_DNA"/>
</dbReference>
<evidence type="ECO:0000259" key="9">
    <source>
        <dbReference type="SMART" id="SM00831"/>
    </source>
</evidence>
<comment type="subcellular location">
    <subcellularLocation>
        <location evidence="1">Membrane</location>
        <topology evidence="1">Multi-pass membrane protein</topology>
    </subcellularLocation>
</comment>
<dbReference type="SUPFAM" id="SSF81653">
    <property type="entry name" value="Calcium ATPase, transduction domain A"/>
    <property type="match status" value="1"/>
</dbReference>
<dbReference type="NCBIfam" id="TIGR01494">
    <property type="entry name" value="ATPase_P-type"/>
    <property type="match status" value="2"/>
</dbReference>
<dbReference type="InterPro" id="IPR006068">
    <property type="entry name" value="ATPase_P-typ_cation-transptr_C"/>
</dbReference>
<feature type="transmembrane region" description="Helical" evidence="8">
    <location>
        <begin position="622"/>
        <end position="642"/>
    </location>
</feature>
<evidence type="ECO:0000256" key="3">
    <source>
        <dbReference type="ARBA" id="ARBA00022741"/>
    </source>
</evidence>
<dbReference type="Pfam" id="PF00122">
    <property type="entry name" value="E1-E2_ATPase"/>
    <property type="match status" value="1"/>
</dbReference>
<dbReference type="PRINTS" id="PR00119">
    <property type="entry name" value="CATATPASE"/>
</dbReference>
<evidence type="ECO:0000256" key="1">
    <source>
        <dbReference type="ARBA" id="ARBA00004141"/>
    </source>
</evidence>
<evidence type="ECO:0000256" key="6">
    <source>
        <dbReference type="ARBA" id="ARBA00022989"/>
    </source>
</evidence>
<dbReference type="SFLD" id="SFLDF00027">
    <property type="entry name" value="p-type_atpase"/>
    <property type="match status" value="1"/>
</dbReference>
<dbReference type="InterPro" id="IPR023214">
    <property type="entry name" value="HAD_sf"/>
</dbReference>
<dbReference type="InterPro" id="IPR059000">
    <property type="entry name" value="ATPase_P-type_domA"/>
</dbReference>
<dbReference type="InterPro" id="IPR023299">
    <property type="entry name" value="ATPase_P-typ_cyto_dom_N"/>
</dbReference>
<organism evidence="10 11">
    <name type="scientific">Sphingomonas limnosediminicola</name>
    <dbReference type="NCBI Taxonomy" id="940133"/>
    <lineage>
        <taxon>Bacteria</taxon>
        <taxon>Pseudomonadati</taxon>
        <taxon>Pseudomonadota</taxon>
        <taxon>Alphaproteobacteria</taxon>
        <taxon>Sphingomonadales</taxon>
        <taxon>Sphingomonadaceae</taxon>
        <taxon>Sphingomonas</taxon>
    </lineage>
</organism>
<dbReference type="SFLD" id="SFLDS00003">
    <property type="entry name" value="Haloacid_Dehalogenase"/>
    <property type="match status" value="1"/>
</dbReference>
<dbReference type="RefSeq" id="WP_344700367.1">
    <property type="nucleotide sequence ID" value="NZ_BAABBM010000001.1"/>
</dbReference>
<evidence type="ECO:0000256" key="4">
    <source>
        <dbReference type="ARBA" id="ARBA00022840"/>
    </source>
</evidence>
<accession>A0ABP7LTS2</accession>
<dbReference type="PRINTS" id="PR00120">
    <property type="entry name" value="HATPASE"/>
</dbReference>
<evidence type="ECO:0000256" key="8">
    <source>
        <dbReference type="SAM" id="Phobius"/>
    </source>
</evidence>
<evidence type="ECO:0000256" key="7">
    <source>
        <dbReference type="ARBA" id="ARBA00023136"/>
    </source>
</evidence>
<dbReference type="InterPro" id="IPR036412">
    <property type="entry name" value="HAD-like_sf"/>
</dbReference>
<dbReference type="SUPFAM" id="SSF81665">
    <property type="entry name" value="Calcium ATPase, transmembrane domain M"/>
    <property type="match status" value="1"/>
</dbReference>
<dbReference type="SFLD" id="SFLDG00002">
    <property type="entry name" value="C1.7:_P-type_atpase_like"/>
    <property type="match status" value="1"/>
</dbReference>
<name>A0ABP7LTS2_9SPHN</name>
<feature type="transmembrane region" description="Helical" evidence="8">
    <location>
        <begin position="798"/>
        <end position="816"/>
    </location>
</feature>
<protein>
    <submittedName>
        <fullName evidence="10">HAD-IC family P-type ATPase</fullName>
    </submittedName>
</protein>
<feature type="domain" description="Cation-transporting P-type ATPase N-terminal" evidence="9">
    <location>
        <begin position="2"/>
        <end position="63"/>
    </location>
</feature>
<dbReference type="SMART" id="SM00831">
    <property type="entry name" value="Cation_ATPase_N"/>
    <property type="match status" value="1"/>
</dbReference>
<gene>
    <name evidence="10" type="ORF">GCM10022276_28550</name>
</gene>
<dbReference type="Pfam" id="PF00702">
    <property type="entry name" value="Hydrolase"/>
    <property type="match status" value="1"/>
</dbReference>
<keyword evidence="4" id="KW-0067">ATP-binding</keyword>
<dbReference type="Pfam" id="PF00689">
    <property type="entry name" value="Cation_ATPase_C"/>
    <property type="match status" value="1"/>
</dbReference>
<sequence length="834" mass="88759">MADRALLSGLTSEEAAKRLAEFGPNAIARQERRSVGRIARETLREPMFLLLVAAAGLYLIFGDLAEGIFLSAGALLSLSLVVAQEARSERALAALNALAEPRARVMRDSVLVTIAATQLVPGDIVLIDEGGRIPADGLLIEGNALEVDESTLTGEAAACTKIAASADQNPTESDSSKVFASTLVLRGQALAQVTSTGMATRIGQIGAALQNIQEQPTLVQRNVRWLISRLGVLALLFCVVVAVTYGLVRHDWFQGALSGLTLAISLIPEEFPMVLVIFMALGAWRMAKHNVLVRRSAVIETLGATTVLCADKTGTITQNRMALRTIWRSGQGHELSDELLDEPRTVIEAAQLASAVQPHDPMDVAVHAAAGPRSGVDLVRSYPLSPQFLAVVQVWRTDTKGQLVYAAKGAPETILDLCRLDEGTRTKAEQAIHDMASSGMRVLGVATARTDKAAERKPREVDYQFEGLLGFEDPVRSDVPPALRLARQAGVTVAMITGDYPATALAAAREAGIDTAAGVLSGSEAETAPDISRFRIFARVMPEQKLMLVRRLQRAGHVVAMTGDGVNDAPALAAADVGIAMGQRGTDVAREAADLIVLDDRFASVIIGIGLGRRIFTNLRRAMIYITAIHIPVAGLALLPLLLGLPPILYPMHLVLLELIIDPLCSIVFEAEPSEGSAMTRPPRNAREPLFGSAQIAMAALQGAILLVGILVFYLWMSRTGAEPGEARAASFVALVAGHLALAPAVLATDARTAPRHHRWTLWLITAGTSLLLLLMLAVPELREIMRFSVPTARQLGVGLAVGIAAGGWSAARIFFRSGQATTANPGRYTATIG</sequence>
<keyword evidence="7 8" id="KW-0472">Membrane</keyword>
<dbReference type="SUPFAM" id="SSF56784">
    <property type="entry name" value="HAD-like"/>
    <property type="match status" value="1"/>
</dbReference>
<reference evidence="11" key="1">
    <citation type="journal article" date="2019" name="Int. J. Syst. Evol. Microbiol.">
        <title>The Global Catalogue of Microorganisms (GCM) 10K type strain sequencing project: providing services to taxonomists for standard genome sequencing and annotation.</title>
        <authorList>
            <consortium name="The Broad Institute Genomics Platform"/>
            <consortium name="The Broad Institute Genome Sequencing Center for Infectious Disease"/>
            <person name="Wu L."/>
            <person name="Ma J."/>
        </authorList>
    </citation>
    <scope>NUCLEOTIDE SEQUENCE [LARGE SCALE GENOMIC DNA]</scope>
    <source>
        <strain evidence="11">JCM 17543</strain>
    </source>
</reference>
<evidence type="ECO:0000256" key="2">
    <source>
        <dbReference type="ARBA" id="ARBA00022692"/>
    </source>
</evidence>
<feature type="transmembrane region" description="Helical" evidence="8">
    <location>
        <begin position="729"/>
        <end position="748"/>
    </location>
</feature>
<evidence type="ECO:0000256" key="5">
    <source>
        <dbReference type="ARBA" id="ARBA00022967"/>
    </source>
</evidence>
<keyword evidence="2 8" id="KW-0812">Transmembrane</keyword>
<feature type="transmembrane region" description="Helical" evidence="8">
    <location>
        <begin position="690"/>
        <end position="717"/>
    </location>
</feature>
<feature type="transmembrane region" description="Helical" evidence="8">
    <location>
        <begin position="230"/>
        <end position="248"/>
    </location>
</feature>
<keyword evidence="11" id="KW-1185">Reference proteome</keyword>
<feature type="transmembrane region" description="Helical" evidence="8">
    <location>
        <begin position="760"/>
        <end position="778"/>
    </location>
</feature>
<dbReference type="Gene3D" id="1.20.1110.10">
    <property type="entry name" value="Calcium-transporting ATPase, transmembrane domain"/>
    <property type="match status" value="2"/>
</dbReference>
<dbReference type="Proteomes" id="UP001500827">
    <property type="component" value="Unassembled WGS sequence"/>
</dbReference>
<dbReference type="InterPro" id="IPR018303">
    <property type="entry name" value="ATPase_P-typ_P_site"/>
</dbReference>
<dbReference type="PANTHER" id="PTHR42861">
    <property type="entry name" value="CALCIUM-TRANSPORTING ATPASE"/>
    <property type="match status" value="1"/>
</dbReference>
<proteinExistence type="predicted"/>
<evidence type="ECO:0000313" key="10">
    <source>
        <dbReference type="EMBL" id="GAA3908509.1"/>
    </source>
</evidence>
<keyword evidence="5" id="KW-1278">Translocase</keyword>
<dbReference type="InterPro" id="IPR001757">
    <property type="entry name" value="P_typ_ATPase"/>
</dbReference>
<dbReference type="Gene3D" id="2.70.150.10">
    <property type="entry name" value="Calcium-transporting ATPase, cytoplasmic transduction domain A"/>
    <property type="match status" value="1"/>
</dbReference>
<dbReference type="Pfam" id="PF00690">
    <property type="entry name" value="Cation_ATPase_N"/>
    <property type="match status" value="1"/>
</dbReference>
<dbReference type="InterPro" id="IPR004014">
    <property type="entry name" value="ATPase_P-typ_cation-transptr_N"/>
</dbReference>
<dbReference type="InterPro" id="IPR008250">
    <property type="entry name" value="ATPase_P-typ_transduc_dom_A_sf"/>
</dbReference>